<dbReference type="Gene3D" id="3.40.33.10">
    <property type="entry name" value="CAP"/>
    <property type="match status" value="1"/>
</dbReference>
<feature type="compositionally biased region" description="Pro residues" evidence="2">
    <location>
        <begin position="293"/>
        <end position="308"/>
    </location>
</feature>
<dbReference type="SMART" id="SM00198">
    <property type="entry name" value="SCP"/>
    <property type="match status" value="1"/>
</dbReference>
<evidence type="ECO:0000313" key="5">
    <source>
        <dbReference type="EMBL" id="AYV77060.1"/>
    </source>
</evidence>
<keyword evidence="3" id="KW-0812">Transmembrane</keyword>
<name>A0A3G4ZQ81_9VIRU</name>
<gene>
    <name evidence="5" type="ORF">Barrevirus10_6</name>
</gene>
<proteinExistence type="predicted"/>
<feature type="coiled-coil region" evidence="1">
    <location>
        <begin position="68"/>
        <end position="95"/>
    </location>
</feature>
<accession>A0A3G4ZQ81</accession>
<keyword evidence="3" id="KW-0472">Membrane</keyword>
<feature type="coiled-coil region" evidence="1">
    <location>
        <begin position="123"/>
        <end position="252"/>
    </location>
</feature>
<reference evidence="5" key="1">
    <citation type="submission" date="2018-10" db="EMBL/GenBank/DDBJ databases">
        <title>Hidden diversity of soil giant viruses.</title>
        <authorList>
            <person name="Schulz F."/>
            <person name="Alteio L."/>
            <person name="Goudeau D."/>
            <person name="Ryan E.M."/>
            <person name="Malmstrom R.R."/>
            <person name="Blanchard J."/>
            <person name="Woyke T."/>
        </authorList>
    </citation>
    <scope>NUCLEOTIDE SEQUENCE</scope>
    <source>
        <strain evidence="5">BAV1</strain>
    </source>
</reference>
<evidence type="ECO:0000256" key="2">
    <source>
        <dbReference type="SAM" id="MobiDB-lite"/>
    </source>
</evidence>
<protein>
    <submittedName>
        <fullName evidence="5">SCP-like extracellular protein domain</fullName>
    </submittedName>
</protein>
<dbReference type="InterPro" id="IPR001283">
    <property type="entry name" value="CRISP-related"/>
</dbReference>
<dbReference type="InterPro" id="IPR014044">
    <property type="entry name" value="CAP_dom"/>
</dbReference>
<dbReference type="EMBL" id="MK072007">
    <property type="protein sequence ID" value="AYV77060.1"/>
    <property type="molecule type" value="Genomic_DNA"/>
</dbReference>
<dbReference type="CDD" id="cd05380">
    <property type="entry name" value="CAP_euk"/>
    <property type="match status" value="1"/>
</dbReference>
<dbReference type="Pfam" id="PF00188">
    <property type="entry name" value="CAP"/>
    <property type="match status" value="1"/>
</dbReference>
<dbReference type="SUPFAM" id="SSF55797">
    <property type="entry name" value="PR-1-like"/>
    <property type="match status" value="1"/>
</dbReference>
<dbReference type="PANTHER" id="PTHR10334">
    <property type="entry name" value="CYSTEINE-RICH SECRETORY PROTEIN-RELATED"/>
    <property type="match status" value="1"/>
</dbReference>
<feature type="compositionally biased region" description="Low complexity" evidence="2">
    <location>
        <begin position="275"/>
        <end position="286"/>
    </location>
</feature>
<keyword evidence="1" id="KW-0175">Coiled coil</keyword>
<evidence type="ECO:0000256" key="3">
    <source>
        <dbReference type="SAM" id="Phobius"/>
    </source>
</evidence>
<evidence type="ECO:0000259" key="4">
    <source>
        <dbReference type="SMART" id="SM00198"/>
    </source>
</evidence>
<organism evidence="5">
    <name type="scientific">Barrevirus sp</name>
    <dbReference type="NCBI Taxonomy" id="2487763"/>
    <lineage>
        <taxon>Viruses</taxon>
        <taxon>Varidnaviria</taxon>
        <taxon>Bamfordvirae</taxon>
        <taxon>Nucleocytoviricota</taxon>
        <taxon>Megaviricetes</taxon>
        <taxon>Imitervirales</taxon>
        <taxon>Mimiviridae</taxon>
        <taxon>Klosneuvirinae</taxon>
    </lineage>
</organism>
<feature type="domain" description="SCP" evidence="4">
    <location>
        <begin position="325"/>
        <end position="479"/>
    </location>
</feature>
<dbReference type="InterPro" id="IPR035940">
    <property type="entry name" value="CAP_sf"/>
</dbReference>
<evidence type="ECO:0000256" key="1">
    <source>
        <dbReference type="SAM" id="Coils"/>
    </source>
</evidence>
<feature type="transmembrane region" description="Helical" evidence="3">
    <location>
        <begin position="6"/>
        <end position="27"/>
    </location>
</feature>
<feature type="region of interest" description="Disordered" evidence="2">
    <location>
        <begin position="275"/>
        <end position="326"/>
    </location>
</feature>
<feature type="compositionally biased region" description="Low complexity" evidence="2">
    <location>
        <begin position="309"/>
        <end position="325"/>
    </location>
</feature>
<sequence length="499" mass="55892">MALDNTTMIILAIVVIIIIGIGLYFMFRKPPVEQTIIRPVTVEQELGIPSIQPVIVSKPPIMKPFTEADNIEAQKEAQLQAMLQAQKQAQLAQEKAKQDALLLDLQHKREADQLELQHQKEQAQLLASQKLAQQEQLQRLNDQMRVQQETQLDLQRQNQLAAQLQQQKQKQQAAQIALQQKQLEEAARLKQQQALQLQQAQEQAAQLQAQALQRQQDAQQAQVQLQQQAAQQQAAQQAAQLAQDQLQKQQATQLQAQIDQQNALQASQLQQAQIDQQNALQAQQQTIKRRRPPQPPQPPQPAIPPQIPSQPVQQQPSQQGGTPQSEIDEWVNNHNRIRSGLGISPVTWNEELVRGSPNSKSDGNLGSLDWSKRCDFNHMAPPPDGNWTVKPTMADGTNVGENIAWDSRTNSTISDQFQMWADEGKQYDYQTGTGSDVGHFTQIVNANVKEIGCSCADCSQSSLGGRFCVCRYNRGQFYGDPSFRCPPGKSYSQQDIACK</sequence>
<keyword evidence="3" id="KW-1133">Transmembrane helix</keyword>